<proteinExistence type="predicted"/>
<name>A0A4R3TFE8_9FIRM</name>
<evidence type="ECO:0008006" key="3">
    <source>
        <dbReference type="Google" id="ProtNLM"/>
    </source>
</evidence>
<sequence length="66" mass="7706">MKQRTYELMCKRMKAQGITLSELTKEVNKTAHVCEQEMINYMLAPEEMPDEVETALKDIFTLHDLS</sequence>
<dbReference type="Proteomes" id="UP000295773">
    <property type="component" value="Unassembled WGS sequence"/>
</dbReference>
<gene>
    <name evidence="1" type="ORF">EDD61_10923</name>
</gene>
<evidence type="ECO:0000313" key="2">
    <source>
        <dbReference type="Proteomes" id="UP000295773"/>
    </source>
</evidence>
<protein>
    <recommendedName>
        <fullName evidence="3">HTH cro/C1-type domain-containing protein</fullName>
    </recommendedName>
</protein>
<organism evidence="1 2">
    <name type="scientific">Longicatena caecimuris</name>
    <dbReference type="NCBI Taxonomy" id="1796635"/>
    <lineage>
        <taxon>Bacteria</taxon>
        <taxon>Bacillati</taxon>
        <taxon>Bacillota</taxon>
        <taxon>Erysipelotrichia</taxon>
        <taxon>Erysipelotrichales</taxon>
        <taxon>Erysipelotrichaceae</taxon>
        <taxon>Longicatena</taxon>
    </lineage>
</organism>
<keyword evidence="2" id="KW-1185">Reference proteome</keyword>
<comment type="caution">
    <text evidence="1">The sequence shown here is derived from an EMBL/GenBank/DDBJ whole genome shotgun (WGS) entry which is preliminary data.</text>
</comment>
<evidence type="ECO:0000313" key="1">
    <source>
        <dbReference type="EMBL" id="TCU59986.1"/>
    </source>
</evidence>
<dbReference type="RefSeq" id="WP_132224668.1">
    <property type="nucleotide sequence ID" value="NZ_JANKBG010000009.1"/>
</dbReference>
<dbReference type="AlphaFoldDB" id="A0A4R3TFE8"/>
<accession>A0A4R3TFE8</accession>
<dbReference type="EMBL" id="SMBP01000009">
    <property type="protein sequence ID" value="TCU59986.1"/>
    <property type="molecule type" value="Genomic_DNA"/>
</dbReference>
<reference evidence="1 2" key="1">
    <citation type="submission" date="2019-03" db="EMBL/GenBank/DDBJ databases">
        <title>Genomic Encyclopedia of Type Strains, Phase IV (KMG-IV): sequencing the most valuable type-strain genomes for metagenomic binning, comparative biology and taxonomic classification.</title>
        <authorList>
            <person name="Goeker M."/>
        </authorList>
    </citation>
    <scope>NUCLEOTIDE SEQUENCE [LARGE SCALE GENOMIC DNA]</scope>
    <source>
        <strain evidence="1 2">DSM 29481</strain>
    </source>
</reference>